<sequence length="51" mass="5828">SERSQNICFGMRPLSILRTCPNHHSLLWLSIPMIEGKFATYTQIMMGNICS</sequence>
<proteinExistence type="predicted"/>
<dbReference type="EMBL" id="HACG01038244">
    <property type="protein sequence ID" value="CEK85109.1"/>
    <property type="molecule type" value="Transcribed_RNA"/>
</dbReference>
<gene>
    <name evidence="1" type="primary">ORF146451</name>
</gene>
<accession>A0A0B7AVQ3</accession>
<protein>
    <submittedName>
        <fullName evidence="1">Uncharacterized protein</fullName>
    </submittedName>
</protein>
<feature type="non-terminal residue" evidence="1">
    <location>
        <position position="1"/>
    </location>
</feature>
<evidence type="ECO:0000313" key="1">
    <source>
        <dbReference type="EMBL" id="CEK85109.1"/>
    </source>
</evidence>
<dbReference type="AlphaFoldDB" id="A0A0B7AVQ3"/>
<reference evidence="1" key="1">
    <citation type="submission" date="2014-12" db="EMBL/GenBank/DDBJ databases">
        <title>Insight into the proteome of Arion vulgaris.</title>
        <authorList>
            <person name="Aradska J."/>
            <person name="Bulat T."/>
            <person name="Smidak R."/>
            <person name="Sarate P."/>
            <person name="Gangsoo J."/>
            <person name="Sialana F."/>
            <person name="Bilban M."/>
            <person name="Lubec G."/>
        </authorList>
    </citation>
    <scope>NUCLEOTIDE SEQUENCE</scope>
    <source>
        <tissue evidence="1">Skin</tissue>
    </source>
</reference>
<name>A0A0B7AVQ3_9EUPU</name>
<organism evidence="1">
    <name type="scientific">Arion vulgaris</name>
    <dbReference type="NCBI Taxonomy" id="1028688"/>
    <lineage>
        <taxon>Eukaryota</taxon>
        <taxon>Metazoa</taxon>
        <taxon>Spiralia</taxon>
        <taxon>Lophotrochozoa</taxon>
        <taxon>Mollusca</taxon>
        <taxon>Gastropoda</taxon>
        <taxon>Heterobranchia</taxon>
        <taxon>Euthyneura</taxon>
        <taxon>Panpulmonata</taxon>
        <taxon>Eupulmonata</taxon>
        <taxon>Stylommatophora</taxon>
        <taxon>Helicina</taxon>
        <taxon>Arionoidea</taxon>
        <taxon>Arionidae</taxon>
        <taxon>Arion</taxon>
    </lineage>
</organism>